<dbReference type="InterPro" id="IPR000891">
    <property type="entry name" value="PYR_CT"/>
</dbReference>
<dbReference type="Pfam" id="PF00682">
    <property type="entry name" value="HMGL-like"/>
    <property type="match status" value="1"/>
</dbReference>
<accession>A0A9D2EPU5</accession>
<dbReference type="CDD" id="cd07944">
    <property type="entry name" value="DRE_TIM_HOA_like"/>
    <property type="match status" value="1"/>
</dbReference>
<organism evidence="2 3">
    <name type="scientific">Candidatus Gemmiger excrementigallinarum</name>
    <dbReference type="NCBI Taxonomy" id="2838609"/>
    <lineage>
        <taxon>Bacteria</taxon>
        <taxon>Bacillati</taxon>
        <taxon>Bacillota</taxon>
        <taxon>Clostridia</taxon>
        <taxon>Eubacteriales</taxon>
        <taxon>Gemmiger</taxon>
    </lineage>
</organism>
<dbReference type="EMBL" id="DXBP01000019">
    <property type="protein sequence ID" value="HIZ41427.1"/>
    <property type="molecule type" value="Genomic_DNA"/>
</dbReference>
<reference evidence="2" key="2">
    <citation type="submission" date="2021-04" db="EMBL/GenBank/DDBJ databases">
        <authorList>
            <person name="Gilroy R."/>
        </authorList>
    </citation>
    <scope>NUCLEOTIDE SEQUENCE</scope>
    <source>
        <strain evidence="2">ChiSxjej1B13-11774</strain>
    </source>
</reference>
<protein>
    <submittedName>
        <fullName evidence="2">Aldolase catalytic domain-containing protein</fullName>
    </submittedName>
</protein>
<evidence type="ECO:0000259" key="1">
    <source>
        <dbReference type="Pfam" id="PF00682"/>
    </source>
</evidence>
<sequence length="519" mass="57321">MPEIKLLDCTLRDGGYINDWRWGFGSARRIIQSLTRAGTDIVEVGFLRNVEGYNPDVTVCNTIEELNRLLPPEGQRGHTIYSGMAMRSNYDISKLSPYDGHGIEVIRITAHDYDIRDGMDFAREVKARGYKLSINPINIMGYADKDLLWIFDQVNAIHPWQFSIVDTFGSMRRRDLERIVSLADHNLAPDIRLGLHLHENMALSFCLAQEFMDKPLLRDKTVDASLMGMGRTPGNLPIELVADYRNEAGNCHYDLDEIMDAIQDHIAPIKGESAWGYTPAYFLSARFNLHRNYAEHYLGKGDLTNRDINHILAAIDPGKKTAFDAAYADKLYTEYRNRRIDDEAALASLRDAFAGKKVLVLAPGATLAGEEGRAAVQAAQADVTVSANFVPDFVQPGYAFFTNAKRFDKEAAYPCPLILTSNLRADASATVVNYDRLAGTDAQGGNSVLMLLRLLRLCGAAEVLLAGADGYRPGEPAYADAGLHAHTGRGAAYNAQMAGAIRAAGIPVHFLTPSEYERA</sequence>
<name>A0A9D2EPU5_9FIRM</name>
<evidence type="ECO:0000313" key="3">
    <source>
        <dbReference type="Proteomes" id="UP000824048"/>
    </source>
</evidence>
<dbReference type="InterPro" id="IPR013785">
    <property type="entry name" value="Aldolase_TIM"/>
</dbReference>
<proteinExistence type="predicted"/>
<reference evidence="2" key="1">
    <citation type="journal article" date="2021" name="PeerJ">
        <title>Extensive microbial diversity within the chicken gut microbiome revealed by metagenomics and culture.</title>
        <authorList>
            <person name="Gilroy R."/>
            <person name="Ravi A."/>
            <person name="Getino M."/>
            <person name="Pursley I."/>
            <person name="Horton D.L."/>
            <person name="Alikhan N.F."/>
            <person name="Baker D."/>
            <person name="Gharbi K."/>
            <person name="Hall N."/>
            <person name="Watson M."/>
            <person name="Adriaenssens E.M."/>
            <person name="Foster-Nyarko E."/>
            <person name="Jarju S."/>
            <person name="Secka A."/>
            <person name="Antonio M."/>
            <person name="Oren A."/>
            <person name="Chaudhuri R.R."/>
            <person name="La Ragione R."/>
            <person name="Hildebrand F."/>
            <person name="Pallen M.J."/>
        </authorList>
    </citation>
    <scope>NUCLEOTIDE SEQUENCE</scope>
    <source>
        <strain evidence="2">ChiSxjej1B13-11774</strain>
    </source>
</reference>
<dbReference type="Gene3D" id="3.20.20.70">
    <property type="entry name" value="Aldolase class I"/>
    <property type="match status" value="1"/>
</dbReference>
<comment type="caution">
    <text evidence="2">The sequence shown here is derived from an EMBL/GenBank/DDBJ whole genome shotgun (WGS) entry which is preliminary data.</text>
</comment>
<dbReference type="SUPFAM" id="SSF51569">
    <property type="entry name" value="Aldolase"/>
    <property type="match status" value="1"/>
</dbReference>
<dbReference type="AlphaFoldDB" id="A0A9D2EPU5"/>
<gene>
    <name evidence="2" type="ORF">H9811_02575</name>
</gene>
<evidence type="ECO:0000313" key="2">
    <source>
        <dbReference type="EMBL" id="HIZ41427.1"/>
    </source>
</evidence>
<feature type="domain" description="Pyruvate carboxyltransferase" evidence="1">
    <location>
        <begin position="121"/>
        <end position="261"/>
    </location>
</feature>
<dbReference type="GO" id="GO:0003824">
    <property type="term" value="F:catalytic activity"/>
    <property type="evidence" value="ECO:0007669"/>
    <property type="project" value="InterPro"/>
</dbReference>
<dbReference type="Proteomes" id="UP000824048">
    <property type="component" value="Unassembled WGS sequence"/>
</dbReference>